<organism evidence="1">
    <name type="scientific">Spirodela intermedia</name>
    <name type="common">Intermediate duckweed</name>
    <dbReference type="NCBI Taxonomy" id="51605"/>
    <lineage>
        <taxon>Eukaryota</taxon>
        <taxon>Viridiplantae</taxon>
        <taxon>Streptophyta</taxon>
        <taxon>Embryophyta</taxon>
        <taxon>Tracheophyta</taxon>
        <taxon>Spermatophyta</taxon>
        <taxon>Magnoliopsida</taxon>
        <taxon>Liliopsida</taxon>
        <taxon>Araceae</taxon>
        <taxon>Lemnoideae</taxon>
        <taxon>Spirodela</taxon>
    </lineage>
</organism>
<name>A0A7I8IT33_SPIIN</name>
<dbReference type="EMBL" id="LR743592">
    <property type="protein sequence ID" value="CAA2620364.1"/>
    <property type="molecule type" value="Genomic_DNA"/>
</dbReference>
<accession>A0A7I8IT33</accession>
<dbReference type="EMBL" id="CACRZD030000005">
    <property type="protein sequence ID" value="CAA6660114.1"/>
    <property type="molecule type" value="Genomic_DNA"/>
</dbReference>
<reference evidence="1 2" key="1">
    <citation type="submission" date="2019-12" db="EMBL/GenBank/DDBJ databases">
        <authorList>
            <person name="Scholz U."/>
            <person name="Mascher M."/>
            <person name="Fiebig A."/>
        </authorList>
    </citation>
    <scope>NUCLEOTIDE SEQUENCE</scope>
</reference>
<dbReference type="AlphaFoldDB" id="A0A7I8IT33"/>
<dbReference type="PANTHER" id="PTHR33527:SF53">
    <property type="entry name" value="OS10G0561000 PROTEIN"/>
    <property type="match status" value="1"/>
</dbReference>
<dbReference type="PANTHER" id="PTHR33527">
    <property type="entry name" value="OS07G0274300 PROTEIN"/>
    <property type="match status" value="1"/>
</dbReference>
<protein>
    <submittedName>
        <fullName evidence="1">Uncharacterized protein</fullName>
    </submittedName>
</protein>
<evidence type="ECO:0000313" key="2">
    <source>
        <dbReference type="Proteomes" id="UP001189122"/>
    </source>
</evidence>
<sequence length="303" mass="34327">MEGSSSSTGFPPDLFISFHTQERNLFKRLVLELKMHHIMAMGVISFWMWLESVGHPTFIQRMASISIETILGLVVEAETCLAAILIDASDPLSVAARRDALALASEGSRSTVDLRYLNFFWEVASTGVTSILNSVCPRIFGTFFLSHPPTVSLMALEANRASVSANNSRNAASPLPPRSMMHQGSNLSQNARAWIPPERYVPRDERTLFITFSNGYPLGERDLFHFFNGTYGGVELIYIQQVEGEEYPLFARVVFVAQALCFIVMNGKEKMKFMIRGRHVWVRRYVPKRKRKGQGRKRFIEIK</sequence>
<proteinExistence type="predicted"/>
<gene>
    <name evidence="1" type="ORF">SI7747_05006533</name>
</gene>
<keyword evidence="2" id="KW-1185">Reference proteome</keyword>
<dbReference type="Proteomes" id="UP001189122">
    <property type="component" value="Unassembled WGS sequence"/>
</dbReference>
<evidence type="ECO:0000313" key="1">
    <source>
        <dbReference type="EMBL" id="CAA2620364.1"/>
    </source>
</evidence>